<feature type="transmembrane region" description="Helical" evidence="1">
    <location>
        <begin position="150"/>
        <end position="169"/>
    </location>
</feature>
<accession>A0A9X3S9I8</accession>
<dbReference type="Proteomes" id="UP001149140">
    <property type="component" value="Unassembled WGS sequence"/>
</dbReference>
<dbReference type="RefSeq" id="WP_270044314.1">
    <property type="nucleotide sequence ID" value="NZ_JAPDOD010000041.1"/>
</dbReference>
<feature type="transmembrane region" description="Helical" evidence="1">
    <location>
        <begin position="117"/>
        <end position="138"/>
    </location>
</feature>
<sequence>MQQLETRSDEELEKETRFKAAAQAILGTRAAERMDAAKSREHFRAAIAASRPQERLQLRRMAEASLALAERRAGDLKIATEKLGGTPPTNRQLLMLRIMGVIAPPPSAGLPRRIGGVLLVILAIVLVIALGTGIVWVISQPFGGGLGNTVWFYGLLLVVVVLGVLAVVGRRRQRAARAKAAEQRAAAYGGKR</sequence>
<keyword evidence="3" id="KW-1185">Reference proteome</keyword>
<name>A0A9X3S9I8_9ACTN</name>
<evidence type="ECO:0000313" key="2">
    <source>
        <dbReference type="EMBL" id="MDA0165058.1"/>
    </source>
</evidence>
<proteinExistence type="predicted"/>
<keyword evidence="1" id="KW-0812">Transmembrane</keyword>
<comment type="caution">
    <text evidence="2">The sequence shown here is derived from an EMBL/GenBank/DDBJ whole genome shotgun (WGS) entry which is preliminary data.</text>
</comment>
<evidence type="ECO:0000313" key="3">
    <source>
        <dbReference type="Proteomes" id="UP001149140"/>
    </source>
</evidence>
<keyword evidence="1" id="KW-0472">Membrane</keyword>
<organism evidence="2 3">
    <name type="scientific">Solirubrobacter ginsenosidimutans</name>
    <dbReference type="NCBI Taxonomy" id="490573"/>
    <lineage>
        <taxon>Bacteria</taxon>
        <taxon>Bacillati</taxon>
        <taxon>Actinomycetota</taxon>
        <taxon>Thermoleophilia</taxon>
        <taxon>Solirubrobacterales</taxon>
        <taxon>Solirubrobacteraceae</taxon>
        <taxon>Solirubrobacter</taxon>
    </lineage>
</organism>
<dbReference type="AlphaFoldDB" id="A0A9X3S9I8"/>
<protein>
    <submittedName>
        <fullName evidence="2">Uncharacterized protein</fullName>
    </submittedName>
</protein>
<dbReference type="EMBL" id="JAPDOD010000041">
    <property type="protein sequence ID" value="MDA0165058.1"/>
    <property type="molecule type" value="Genomic_DNA"/>
</dbReference>
<reference evidence="2" key="1">
    <citation type="submission" date="2022-10" db="EMBL/GenBank/DDBJ databases">
        <title>The WGS of Solirubrobacter ginsenosidimutans DSM 21036.</title>
        <authorList>
            <person name="Jiang Z."/>
        </authorList>
    </citation>
    <scope>NUCLEOTIDE SEQUENCE</scope>
    <source>
        <strain evidence="2">DSM 21036</strain>
    </source>
</reference>
<gene>
    <name evidence="2" type="ORF">OM076_32615</name>
</gene>
<evidence type="ECO:0000256" key="1">
    <source>
        <dbReference type="SAM" id="Phobius"/>
    </source>
</evidence>
<keyword evidence="1" id="KW-1133">Transmembrane helix</keyword>